<evidence type="ECO:0000313" key="5">
    <source>
        <dbReference type="EMBL" id="KAB8071822.1"/>
    </source>
</evidence>
<dbReference type="Gene3D" id="3.40.30.120">
    <property type="match status" value="1"/>
</dbReference>
<dbReference type="OrthoDB" id="2690153at2759"/>
<dbReference type="GO" id="GO:0016709">
    <property type="term" value="F:oxidoreductase activity, acting on paired donors, with incorporation or reduction of molecular oxygen, NAD(P)H as one donor, and incorporation of one atom of oxygen"/>
    <property type="evidence" value="ECO:0007669"/>
    <property type="project" value="UniProtKB-ARBA"/>
</dbReference>
<keyword evidence="1" id="KW-0285">Flavoprotein</keyword>
<proteinExistence type="predicted"/>
<dbReference type="InterPro" id="IPR036188">
    <property type="entry name" value="FAD/NAD-bd_sf"/>
</dbReference>
<dbReference type="Pfam" id="PF01494">
    <property type="entry name" value="FAD_binding_3"/>
    <property type="match status" value="1"/>
</dbReference>
<dbReference type="InterPro" id="IPR002938">
    <property type="entry name" value="FAD-bd"/>
</dbReference>
<dbReference type="EMBL" id="ML732262">
    <property type="protein sequence ID" value="KAB8071822.1"/>
    <property type="molecule type" value="Genomic_DNA"/>
</dbReference>
<keyword evidence="2" id="KW-0274">FAD</keyword>
<keyword evidence="6" id="KW-1185">Reference proteome</keyword>
<feature type="domain" description="FAD-binding" evidence="4">
    <location>
        <begin position="34"/>
        <end position="332"/>
    </location>
</feature>
<dbReference type="AlphaFoldDB" id="A0A5N5WXP0"/>
<dbReference type="SUPFAM" id="SSF51905">
    <property type="entry name" value="FAD/NAD(P)-binding domain"/>
    <property type="match status" value="1"/>
</dbReference>
<organism evidence="5 6">
    <name type="scientific">Aspergillus leporis</name>
    <dbReference type="NCBI Taxonomy" id="41062"/>
    <lineage>
        <taxon>Eukaryota</taxon>
        <taxon>Fungi</taxon>
        <taxon>Dikarya</taxon>
        <taxon>Ascomycota</taxon>
        <taxon>Pezizomycotina</taxon>
        <taxon>Eurotiomycetes</taxon>
        <taxon>Eurotiomycetidae</taxon>
        <taxon>Eurotiales</taxon>
        <taxon>Aspergillaceae</taxon>
        <taxon>Aspergillus</taxon>
        <taxon>Aspergillus subgen. Circumdati</taxon>
    </lineage>
</organism>
<keyword evidence="3" id="KW-0560">Oxidoreductase</keyword>
<reference evidence="5 6" key="1">
    <citation type="submission" date="2019-04" db="EMBL/GenBank/DDBJ databases">
        <title>Friends and foes A comparative genomics study of 23 Aspergillus species from section Flavi.</title>
        <authorList>
            <consortium name="DOE Joint Genome Institute"/>
            <person name="Kjaerbolling I."/>
            <person name="Vesth T."/>
            <person name="Frisvad J.C."/>
            <person name="Nybo J.L."/>
            <person name="Theobald S."/>
            <person name="Kildgaard S."/>
            <person name="Isbrandt T."/>
            <person name="Kuo A."/>
            <person name="Sato A."/>
            <person name="Lyhne E.K."/>
            <person name="Kogle M.E."/>
            <person name="Wiebenga A."/>
            <person name="Kun R.S."/>
            <person name="Lubbers R.J."/>
            <person name="Makela M.R."/>
            <person name="Barry K."/>
            <person name="Chovatia M."/>
            <person name="Clum A."/>
            <person name="Daum C."/>
            <person name="Haridas S."/>
            <person name="He G."/>
            <person name="LaButti K."/>
            <person name="Lipzen A."/>
            <person name="Mondo S."/>
            <person name="Riley R."/>
            <person name="Salamov A."/>
            <person name="Simmons B.A."/>
            <person name="Magnuson J.K."/>
            <person name="Henrissat B."/>
            <person name="Mortensen U.H."/>
            <person name="Larsen T.O."/>
            <person name="Devries R.P."/>
            <person name="Grigoriev I.V."/>
            <person name="Machida M."/>
            <person name="Baker S.E."/>
            <person name="Andersen M.R."/>
        </authorList>
    </citation>
    <scope>NUCLEOTIDE SEQUENCE [LARGE SCALE GENOMIC DNA]</scope>
    <source>
        <strain evidence="5 6">CBS 151.66</strain>
    </source>
</reference>
<evidence type="ECO:0000256" key="1">
    <source>
        <dbReference type="ARBA" id="ARBA00022630"/>
    </source>
</evidence>
<accession>A0A5N5WXP0</accession>
<dbReference type="GO" id="GO:0071949">
    <property type="term" value="F:FAD binding"/>
    <property type="evidence" value="ECO:0007669"/>
    <property type="project" value="InterPro"/>
</dbReference>
<dbReference type="PANTHER" id="PTHR43004:SF8">
    <property type="entry name" value="FAD-BINDING DOMAIN-CONTAINING PROTEIN-RELATED"/>
    <property type="match status" value="1"/>
</dbReference>
<sequence>MSMGLGMQTSRPVQSHVLSVDRYRCLFCLRDIDLEEAGLRLAVRSPALQSMRWARSMQGEEYGKGHVGSLTPSEYAQLGQSELEPLLVRYASHHNFDVRFSIELVGVERAAEYIGTVQDLISKSTFKIRSPYFFGADEARSHVAHSLKFNFISKPTAAKACNVLLRADLSHIMNKERHSDLSWILKPDRTTFPGLVVHLRVVRPWKEWVLVAFGTDGTDKFRGLTTESPELIDCVRETLGDDSIYVEILRIDPWSVRHSVAEEYSLDDANLFLGDVAHRHPPAFGLGSNTCVQDAYNLAWKAAFVAKGLAGRGLLDSYSKERQPVGAMLVHESNSGIKAQFKVCESGGMMASTQEEGKGQLAVLSADTPQGEASRVQLREAMDRAALAGGPILNVQVSTYPGSRLPHAWLDVPTRQKMISTHDLAGKGAFCLLLGIGGLAIGFGLDYVDFFYTLQTVLSSLSSG</sequence>
<gene>
    <name evidence="5" type="ORF">BDV29DRAFT_192971</name>
</gene>
<dbReference type="InterPro" id="IPR050641">
    <property type="entry name" value="RIFMO-like"/>
</dbReference>
<name>A0A5N5WXP0_9EURO</name>
<dbReference type="Gene3D" id="3.50.50.60">
    <property type="entry name" value="FAD/NAD(P)-binding domain"/>
    <property type="match status" value="1"/>
</dbReference>
<dbReference type="PRINTS" id="PR00420">
    <property type="entry name" value="RNGMNOXGNASE"/>
</dbReference>
<evidence type="ECO:0000259" key="4">
    <source>
        <dbReference type="Pfam" id="PF01494"/>
    </source>
</evidence>
<protein>
    <submittedName>
        <fullName evidence="5">FAD binding domain-containing protein</fullName>
    </submittedName>
</protein>
<dbReference type="Gene3D" id="3.30.9.10">
    <property type="entry name" value="D-Amino Acid Oxidase, subunit A, domain 2"/>
    <property type="match status" value="1"/>
</dbReference>
<evidence type="ECO:0000256" key="2">
    <source>
        <dbReference type="ARBA" id="ARBA00022827"/>
    </source>
</evidence>
<dbReference type="Proteomes" id="UP000326565">
    <property type="component" value="Unassembled WGS sequence"/>
</dbReference>
<evidence type="ECO:0000256" key="3">
    <source>
        <dbReference type="ARBA" id="ARBA00023002"/>
    </source>
</evidence>
<evidence type="ECO:0000313" key="6">
    <source>
        <dbReference type="Proteomes" id="UP000326565"/>
    </source>
</evidence>
<dbReference type="PANTHER" id="PTHR43004">
    <property type="entry name" value="TRK SYSTEM POTASSIUM UPTAKE PROTEIN"/>
    <property type="match status" value="1"/>
</dbReference>